<dbReference type="AlphaFoldDB" id="A0A432XVP9"/>
<dbReference type="InterPro" id="IPR043128">
    <property type="entry name" value="Rev_trsase/Diguanyl_cyclase"/>
</dbReference>
<evidence type="ECO:0000256" key="4">
    <source>
        <dbReference type="SAM" id="Phobius"/>
    </source>
</evidence>
<gene>
    <name evidence="6" type="ORF">CWI69_07180</name>
</gene>
<dbReference type="InterPro" id="IPR029787">
    <property type="entry name" value="Nucleotide_cyclase"/>
</dbReference>
<dbReference type="InterPro" id="IPR000160">
    <property type="entry name" value="GGDEF_dom"/>
</dbReference>
<reference evidence="7" key="1">
    <citation type="journal article" date="2018" name="Front. Microbiol.">
        <title>Genome-Based Analysis Reveals the Taxonomy and Diversity of the Family Idiomarinaceae.</title>
        <authorList>
            <person name="Liu Y."/>
            <person name="Lai Q."/>
            <person name="Shao Z."/>
        </authorList>
    </citation>
    <scope>NUCLEOTIDE SEQUENCE [LARGE SCALE GENOMIC DNA]</scope>
    <source>
        <strain evidence="7">BH195</strain>
    </source>
</reference>
<evidence type="ECO:0000256" key="1">
    <source>
        <dbReference type="ARBA" id="ARBA00001946"/>
    </source>
</evidence>
<dbReference type="InterPro" id="IPR050469">
    <property type="entry name" value="Diguanylate_Cyclase"/>
</dbReference>
<name>A0A432XVP9_9GAMM</name>
<feature type="transmembrane region" description="Helical" evidence="4">
    <location>
        <begin position="6"/>
        <end position="29"/>
    </location>
</feature>
<feature type="transmembrane region" description="Helical" evidence="4">
    <location>
        <begin position="121"/>
        <end position="139"/>
    </location>
</feature>
<dbReference type="NCBIfam" id="TIGR00254">
    <property type="entry name" value="GGDEF"/>
    <property type="match status" value="1"/>
</dbReference>
<dbReference type="GO" id="GO:1902201">
    <property type="term" value="P:negative regulation of bacterial-type flagellum-dependent cell motility"/>
    <property type="evidence" value="ECO:0007669"/>
    <property type="project" value="TreeGrafter"/>
</dbReference>
<dbReference type="FunFam" id="3.30.70.270:FF:000001">
    <property type="entry name" value="Diguanylate cyclase domain protein"/>
    <property type="match status" value="1"/>
</dbReference>
<evidence type="ECO:0000256" key="2">
    <source>
        <dbReference type="ARBA" id="ARBA00012528"/>
    </source>
</evidence>
<dbReference type="Proteomes" id="UP000287198">
    <property type="component" value="Unassembled WGS sequence"/>
</dbReference>
<dbReference type="GO" id="GO:0005886">
    <property type="term" value="C:plasma membrane"/>
    <property type="evidence" value="ECO:0007669"/>
    <property type="project" value="TreeGrafter"/>
</dbReference>
<evidence type="ECO:0000259" key="5">
    <source>
        <dbReference type="PROSITE" id="PS50887"/>
    </source>
</evidence>
<dbReference type="PROSITE" id="PS50887">
    <property type="entry name" value="GGDEF"/>
    <property type="match status" value="1"/>
</dbReference>
<dbReference type="PANTHER" id="PTHR45138:SF9">
    <property type="entry name" value="DIGUANYLATE CYCLASE DGCM-RELATED"/>
    <property type="match status" value="1"/>
</dbReference>
<dbReference type="Pfam" id="PF00990">
    <property type="entry name" value="GGDEF"/>
    <property type="match status" value="1"/>
</dbReference>
<comment type="caution">
    <text evidence="6">The sequence shown here is derived from an EMBL/GenBank/DDBJ whole genome shotgun (WGS) entry which is preliminary data.</text>
</comment>
<comment type="cofactor">
    <cofactor evidence="1">
        <name>Mg(2+)</name>
        <dbReference type="ChEBI" id="CHEBI:18420"/>
    </cofactor>
</comment>
<organism evidence="6 7">
    <name type="scientific">Pseudidiomarina halophila</name>
    <dbReference type="NCBI Taxonomy" id="1449799"/>
    <lineage>
        <taxon>Bacteria</taxon>
        <taxon>Pseudomonadati</taxon>
        <taxon>Pseudomonadota</taxon>
        <taxon>Gammaproteobacteria</taxon>
        <taxon>Alteromonadales</taxon>
        <taxon>Idiomarinaceae</taxon>
        <taxon>Pseudidiomarina</taxon>
    </lineage>
</organism>
<keyword evidence="7" id="KW-1185">Reference proteome</keyword>
<proteinExistence type="predicted"/>
<dbReference type="GO" id="GO:0043709">
    <property type="term" value="P:cell adhesion involved in single-species biofilm formation"/>
    <property type="evidence" value="ECO:0007669"/>
    <property type="project" value="TreeGrafter"/>
</dbReference>
<dbReference type="CDD" id="cd01949">
    <property type="entry name" value="GGDEF"/>
    <property type="match status" value="1"/>
</dbReference>
<protein>
    <recommendedName>
        <fullName evidence="2">diguanylate cyclase</fullName>
        <ecNumber evidence="2">2.7.7.65</ecNumber>
    </recommendedName>
</protein>
<dbReference type="Gene3D" id="3.30.70.270">
    <property type="match status" value="1"/>
</dbReference>
<keyword evidence="4" id="KW-0812">Transmembrane</keyword>
<feature type="transmembrane region" description="Helical" evidence="4">
    <location>
        <begin position="93"/>
        <end position="115"/>
    </location>
</feature>
<feature type="transmembrane region" description="Helical" evidence="4">
    <location>
        <begin position="151"/>
        <end position="170"/>
    </location>
</feature>
<comment type="catalytic activity">
    <reaction evidence="3">
        <text>2 GTP = 3',3'-c-di-GMP + 2 diphosphate</text>
        <dbReference type="Rhea" id="RHEA:24898"/>
        <dbReference type="ChEBI" id="CHEBI:33019"/>
        <dbReference type="ChEBI" id="CHEBI:37565"/>
        <dbReference type="ChEBI" id="CHEBI:58805"/>
        <dbReference type="EC" id="2.7.7.65"/>
    </reaction>
</comment>
<feature type="transmembrane region" description="Helical" evidence="4">
    <location>
        <begin position="190"/>
        <end position="210"/>
    </location>
</feature>
<evidence type="ECO:0000313" key="7">
    <source>
        <dbReference type="Proteomes" id="UP000287198"/>
    </source>
</evidence>
<dbReference type="EMBL" id="PIPW01000002">
    <property type="protein sequence ID" value="RUO52818.1"/>
    <property type="molecule type" value="Genomic_DNA"/>
</dbReference>
<accession>A0A432XVP9</accession>
<evidence type="ECO:0000313" key="6">
    <source>
        <dbReference type="EMBL" id="RUO52818.1"/>
    </source>
</evidence>
<feature type="transmembrane region" description="Helical" evidence="4">
    <location>
        <begin position="36"/>
        <end position="55"/>
    </location>
</feature>
<feature type="transmembrane region" description="Helical" evidence="4">
    <location>
        <begin position="61"/>
        <end position="81"/>
    </location>
</feature>
<sequence length="384" mass="42643">MPFHLPTLFITAISLNLMLGGLMLVIYEVRKTQKCFFTWGISCFIFGIAVGLAGMQTYFDQAWLTIFVADVLIILTPLLLLHGLRQFQMQRPVSFKLVALVLSYSALPLVLLYTAPIHAQTFTSVVCAAIYLYASIYILSIKQAPTLMRWMLFFLFLAHGALMLAQSGMLVQNLAAKSVVMLPPSFEWLLIGHLALTTATAALFPLLAFAMSEKRLLEVTNFDDLTHMLNDRAFLERTGLLLAKNRIQRRSFCVLVIDLDHFSSINQHYGDAAGDECLRQVADVIQGHLRENDVAARIGGEEFAVALADVDRNQAELISYRLCERIGKTTFNIAGETLKITASIGGIHSRSSRCELGDLLRAADEALYTAKSSGRNRFVLATQA</sequence>
<keyword evidence="4" id="KW-1133">Transmembrane helix</keyword>
<dbReference type="PANTHER" id="PTHR45138">
    <property type="entry name" value="REGULATORY COMPONENTS OF SENSORY TRANSDUCTION SYSTEM"/>
    <property type="match status" value="1"/>
</dbReference>
<feature type="domain" description="GGDEF" evidence="5">
    <location>
        <begin position="250"/>
        <end position="383"/>
    </location>
</feature>
<dbReference type="SUPFAM" id="SSF55073">
    <property type="entry name" value="Nucleotide cyclase"/>
    <property type="match status" value="1"/>
</dbReference>
<keyword evidence="4" id="KW-0472">Membrane</keyword>
<dbReference type="GO" id="GO:0052621">
    <property type="term" value="F:diguanylate cyclase activity"/>
    <property type="evidence" value="ECO:0007669"/>
    <property type="project" value="UniProtKB-EC"/>
</dbReference>
<dbReference type="SMART" id="SM00267">
    <property type="entry name" value="GGDEF"/>
    <property type="match status" value="1"/>
</dbReference>
<evidence type="ECO:0000256" key="3">
    <source>
        <dbReference type="ARBA" id="ARBA00034247"/>
    </source>
</evidence>
<dbReference type="EC" id="2.7.7.65" evidence="2"/>